<evidence type="ECO:0000313" key="13">
    <source>
        <dbReference type="Proteomes" id="UP000326354"/>
    </source>
</evidence>
<dbReference type="Gene3D" id="1.10.510.10">
    <property type="entry name" value="Transferase(Phosphotransferase) domain 1"/>
    <property type="match status" value="1"/>
</dbReference>
<dbReference type="PANTHER" id="PTHR43671:SF13">
    <property type="entry name" value="SERINE_THREONINE-PROTEIN KINASE NEK2"/>
    <property type="match status" value="1"/>
</dbReference>
<dbReference type="Proteomes" id="UP000326354">
    <property type="component" value="Chromosome"/>
</dbReference>
<dbReference type="EMBL" id="AP019860">
    <property type="protein sequence ID" value="BBM87251.1"/>
    <property type="molecule type" value="Genomic_DNA"/>
</dbReference>
<accession>A0A5S9ITQ2</accession>
<keyword evidence="5 12" id="KW-0418">Kinase</keyword>
<dbReference type="RefSeq" id="WP_151971277.1">
    <property type="nucleotide sequence ID" value="NZ_AP019860.1"/>
</dbReference>
<evidence type="ECO:0000256" key="1">
    <source>
        <dbReference type="ARBA" id="ARBA00010886"/>
    </source>
</evidence>
<feature type="repeat" description="TPR" evidence="7">
    <location>
        <begin position="526"/>
        <end position="559"/>
    </location>
</feature>
<protein>
    <recommendedName>
        <fullName evidence="2">non-specific serine/threonine protein kinase</fullName>
        <ecNumber evidence="2">2.7.11.1</ecNumber>
    </recommendedName>
</protein>
<keyword evidence="9" id="KW-0175">Coiled coil</keyword>
<dbReference type="PROSITE" id="PS00108">
    <property type="entry name" value="PROTEIN_KINASE_ST"/>
    <property type="match status" value="1"/>
</dbReference>
<dbReference type="Pfam" id="PF13181">
    <property type="entry name" value="TPR_8"/>
    <property type="match status" value="1"/>
</dbReference>
<keyword evidence="3" id="KW-0808">Transferase</keyword>
<dbReference type="PROSITE" id="PS50011">
    <property type="entry name" value="PROTEIN_KINASE_DOM"/>
    <property type="match status" value="1"/>
</dbReference>
<dbReference type="PROSITE" id="PS00107">
    <property type="entry name" value="PROTEIN_KINASE_ATP"/>
    <property type="match status" value="1"/>
</dbReference>
<evidence type="ECO:0000256" key="3">
    <source>
        <dbReference type="ARBA" id="ARBA00022679"/>
    </source>
</evidence>
<dbReference type="PROSITE" id="PS50005">
    <property type="entry name" value="TPR"/>
    <property type="match status" value="4"/>
</dbReference>
<evidence type="ECO:0000256" key="7">
    <source>
        <dbReference type="PROSITE-ProRule" id="PRU00339"/>
    </source>
</evidence>
<organism evidence="12 13">
    <name type="scientific">Uabimicrobium amorphum</name>
    <dbReference type="NCBI Taxonomy" id="2596890"/>
    <lineage>
        <taxon>Bacteria</taxon>
        <taxon>Pseudomonadati</taxon>
        <taxon>Planctomycetota</taxon>
        <taxon>Candidatus Uabimicrobiia</taxon>
        <taxon>Candidatus Uabimicrobiales</taxon>
        <taxon>Candidatus Uabimicrobiaceae</taxon>
        <taxon>Candidatus Uabimicrobium</taxon>
    </lineage>
</organism>
<dbReference type="KEGG" id="uam:UABAM_05654"/>
<dbReference type="AlphaFoldDB" id="A0A5S9ITQ2"/>
<dbReference type="InterPro" id="IPR019734">
    <property type="entry name" value="TPR_rpt"/>
</dbReference>
<evidence type="ECO:0000256" key="4">
    <source>
        <dbReference type="ARBA" id="ARBA00022741"/>
    </source>
</evidence>
<evidence type="ECO:0000256" key="8">
    <source>
        <dbReference type="PROSITE-ProRule" id="PRU10141"/>
    </source>
</evidence>
<dbReference type="PANTHER" id="PTHR43671">
    <property type="entry name" value="SERINE/THREONINE-PROTEIN KINASE NEK"/>
    <property type="match status" value="1"/>
</dbReference>
<feature type="binding site" evidence="8">
    <location>
        <position position="81"/>
    </location>
    <ligand>
        <name>ATP</name>
        <dbReference type="ChEBI" id="CHEBI:30616"/>
    </ligand>
</feature>
<name>A0A5S9ITQ2_UABAM</name>
<dbReference type="SMART" id="SM00220">
    <property type="entry name" value="S_TKc"/>
    <property type="match status" value="1"/>
</dbReference>
<evidence type="ECO:0000256" key="10">
    <source>
        <dbReference type="SAM" id="Phobius"/>
    </source>
</evidence>
<keyword evidence="12" id="KW-0723">Serine/threonine-protein kinase</keyword>
<feature type="domain" description="Protein kinase" evidence="11">
    <location>
        <begin position="48"/>
        <end position="312"/>
    </location>
</feature>
<dbReference type="InterPro" id="IPR011009">
    <property type="entry name" value="Kinase-like_dom_sf"/>
</dbReference>
<dbReference type="InterPro" id="IPR050660">
    <property type="entry name" value="NEK_Ser/Thr_kinase"/>
</dbReference>
<reference evidence="12 13" key="1">
    <citation type="submission" date="2019-08" db="EMBL/GenBank/DDBJ databases">
        <title>Complete genome sequence of Candidatus Uab amorphum.</title>
        <authorList>
            <person name="Shiratori T."/>
            <person name="Suzuki S."/>
            <person name="Kakizawa Y."/>
            <person name="Ishida K."/>
        </authorList>
    </citation>
    <scope>NUCLEOTIDE SEQUENCE [LARGE SCALE GENOMIC DNA]</scope>
    <source>
        <strain evidence="12 13">SRT547</strain>
    </source>
</reference>
<proteinExistence type="inferred from homology"/>
<dbReference type="Gene3D" id="3.30.200.20">
    <property type="entry name" value="Phosphorylase Kinase, domain 1"/>
    <property type="match status" value="1"/>
</dbReference>
<evidence type="ECO:0000259" key="11">
    <source>
        <dbReference type="PROSITE" id="PS50011"/>
    </source>
</evidence>
<keyword evidence="7" id="KW-0802">TPR repeat</keyword>
<feature type="repeat" description="TPR" evidence="7">
    <location>
        <begin position="601"/>
        <end position="634"/>
    </location>
</feature>
<dbReference type="InterPro" id="IPR000719">
    <property type="entry name" value="Prot_kinase_dom"/>
</dbReference>
<dbReference type="GO" id="GO:0005524">
    <property type="term" value="F:ATP binding"/>
    <property type="evidence" value="ECO:0007669"/>
    <property type="project" value="UniProtKB-UniRule"/>
</dbReference>
<gene>
    <name evidence="12" type="ORF">UABAM_05654</name>
</gene>
<dbReference type="EC" id="2.7.11.1" evidence="2"/>
<evidence type="ECO:0000313" key="12">
    <source>
        <dbReference type="EMBL" id="BBM87251.1"/>
    </source>
</evidence>
<dbReference type="Pfam" id="PF13424">
    <property type="entry name" value="TPR_12"/>
    <property type="match status" value="1"/>
</dbReference>
<dbReference type="InterPro" id="IPR011990">
    <property type="entry name" value="TPR-like_helical_dom_sf"/>
</dbReference>
<sequence length="690" mass="79207">MEHPKYNSEKTNSLAENSSADTLSSTTIFNEDLTKFSPVSPGKMFGKYKVEEEIGRGGMGIVYRAYDIQNKMQVALKLIVKQNISENDFRRFFREISAIAKLNHPNIIRFYESGMLPIPYFSMEYVEGYTLAELIRRRNVQAQWLLDVMIQICDGLAHAHKNQIMHRDIKPSNIIISRNAPPKIMDFGLAKLGTTTGKSLSQSGQILGTVCYMPPEQINGEATYESDIYSLGATMYEALTYRAVFQGETQMNLMFQVVNSYPIPPRQLNPDVSPYFEAVCLKCLAKKKHRRYKSFKQLAKELRNLKANKPLIAKKYTSLDAVKNFVRKHKAICASIASIVLILVMALLLTVRAFKRAEDKEQKLRQSNRELQSLNIAIAQFVKNIENSDYRVILTEKKIIKPLETAFTQSRYLKTAEDHKFLRAVILGQSKKLENIRQAVYDYSLEIKENPKDATIYHNRGRLYSTLKKHRLAMEDFGQAISLQPRNPRFYNNRGKEYTKLKELGRALADYKNAIFFAAKDTRLLAEIHNNRGSVFMEQKQYQKALHDYNVAASLRPGNPLYAKIFKNRGFVYRELGEYQKAMADYNAAIALPGISKDLAAGIYSSRGHLYRTQKIYDKAVEDYSTAISLNPKVINFYKSRGSIYRYQRLYKLAIQDLKKAVLLGDKGLQSKIEVLENKLKAHRENPEKK</sequence>
<feature type="repeat" description="TPR" evidence="7">
    <location>
        <begin position="454"/>
        <end position="487"/>
    </location>
</feature>
<keyword evidence="10" id="KW-0472">Membrane</keyword>
<comment type="similarity">
    <text evidence="1">Belongs to the protein kinase superfamily. NEK Ser/Thr protein kinase family. NIMA subfamily.</text>
</comment>
<dbReference type="Pfam" id="PF00515">
    <property type="entry name" value="TPR_1"/>
    <property type="match status" value="1"/>
</dbReference>
<evidence type="ECO:0000256" key="6">
    <source>
        <dbReference type="ARBA" id="ARBA00022840"/>
    </source>
</evidence>
<feature type="coiled-coil region" evidence="9">
    <location>
        <begin position="354"/>
        <end position="384"/>
    </location>
</feature>
<feature type="transmembrane region" description="Helical" evidence="10">
    <location>
        <begin position="334"/>
        <end position="354"/>
    </location>
</feature>
<evidence type="ECO:0000256" key="5">
    <source>
        <dbReference type="ARBA" id="ARBA00022777"/>
    </source>
</evidence>
<dbReference type="Gene3D" id="1.25.40.10">
    <property type="entry name" value="Tetratricopeptide repeat domain"/>
    <property type="match status" value="3"/>
</dbReference>
<keyword evidence="10" id="KW-0812">Transmembrane</keyword>
<dbReference type="OrthoDB" id="258731at2"/>
<dbReference type="SUPFAM" id="SSF56112">
    <property type="entry name" value="Protein kinase-like (PK-like)"/>
    <property type="match status" value="1"/>
</dbReference>
<dbReference type="SMART" id="SM00028">
    <property type="entry name" value="TPR"/>
    <property type="match status" value="6"/>
</dbReference>
<dbReference type="InterPro" id="IPR017441">
    <property type="entry name" value="Protein_kinase_ATP_BS"/>
</dbReference>
<keyword evidence="4 8" id="KW-0547">Nucleotide-binding</keyword>
<dbReference type="InterPro" id="IPR008271">
    <property type="entry name" value="Ser/Thr_kinase_AS"/>
</dbReference>
<dbReference type="Pfam" id="PF00069">
    <property type="entry name" value="Pkinase"/>
    <property type="match status" value="1"/>
</dbReference>
<evidence type="ECO:0000256" key="2">
    <source>
        <dbReference type="ARBA" id="ARBA00012513"/>
    </source>
</evidence>
<dbReference type="SUPFAM" id="SSF48452">
    <property type="entry name" value="TPR-like"/>
    <property type="match status" value="2"/>
</dbReference>
<keyword evidence="6 8" id="KW-0067">ATP-binding</keyword>
<evidence type="ECO:0000256" key="9">
    <source>
        <dbReference type="SAM" id="Coils"/>
    </source>
</evidence>
<dbReference type="GO" id="GO:0004674">
    <property type="term" value="F:protein serine/threonine kinase activity"/>
    <property type="evidence" value="ECO:0007669"/>
    <property type="project" value="UniProtKB-KW"/>
</dbReference>
<keyword evidence="10" id="KW-1133">Transmembrane helix</keyword>
<keyword evidence="13" id="KW-1185">Reference proteome</keyword>
<dbReference type="CDD" id="cd14014">
    <property type="entry name" value="STKc_PknB_like"/>
    <property type="match status" value="1"/>
</dbReference>
<feature type="repeat" description="TPR" evidence="7">
    <location>
        <begin position="563"/>
        <end position="596"/>
    </location>
</feature>